<name>A0A840RDT8_9NEIS</name>
<accession>A0A840RDT8</accession>
<evidence type="ECO:0000313" key="3">
    <source>
        <dbReference type="EMBL" id="MBB5190754.1"/>
    </source>
</evidence>
<feature type="chain" id="PRO_5032377233" description="PXPV repeat-containing protein" evidence="2">
    <location>
        <begin position="22"/>
        <end position="105"/>
    </location>
</feature>
<keyword evidence="2" id="KW-0732">Signal</keyword>
<feature type="signal peptide" evidence="2">
    <location>
        <begin position="1"/>
        <end position="21"/>
    </location>
</feature>
<protein>
    <recommendedName>
        <fullName evidence="5">PXPV repeat-containing protein</fullName>
    </recommendedName>
</protein>
<sequence length="105" mass="11182">MAKPVLILATAALFTMTGAFAAETVVVQQPVPVYAPAPAPVLPAGGAVMGMAVGAAIANNNNDEVNVNVNRSTNIQRDQVQHYNRNTSVDTQRDANRPRRQGRSR</sequence>
<evidence type="ECO:0008006" key="5">
    <source>
        <dbReference type="Google" id="ProtNLM"/>
    </source>
</evidence>
<organism evidence="3 4">
    <name type="scientific">Silvimonas terrae</name>
    <dbReference type="NCBI Taxonomy" id="300266"/>
    <lineage>
        <taxon>Bacteria</taxon>
        <taxon>Pseudomonadati</taxon>
        <taxon>Pseudomonadota</taxon>
        <taxon>Betaproteobacteria</taxon>
        <taxon>Neisseriales</taxon>
        <taxon>Chitinibacteraceae</taxon>
        <taxon>Silvimonas</taxon>
    </lineage>
</organism>
<keyword evidence="4" id="KW-1185">Reference proteome</keyword>
<evidence type="ECO:0000256" key="2">
    <source>
        <dbReference type="SAM" id="SignalP"/>
    </source>
</evidence>
<evidence type="ECO:0000256" key="1">
    <source>
        <dbReference type="SAM" id="MobiDB-lite"/>
    </source>
</evidence>
<dbReference type="Proteomes" id="UP000543030">
    <property type="component" value="Unassembled WGS sequence"/>
</dbReference>
<comment type="caution">
    <text evidence="3">The sequence shown here is derived from an EMBL/GenBank/DDBJ whole genome shotgun (WGS) entry which is preliminary data.</text>
</comment>
<gene>
    <name evidence="3" type="ORF">HNQ50_001476</name>
</gene>
<evidence type="ECO:0000313" key="4">
    <source>
        <dbReference type="Proteomes" id="UP000543030"/>
    </source>
</evidence>
<dbReference type="EMBL" id="JACHHN010000002">
    <property type="protein sequence ID" value="MBB5190754.1"/>
    <property type="molecule type" value="Genomic_DNA"/>
</dbReference>
<dbReference type="AlphaFoldDB" id="A0A840RDT8"/>
<feature type="region of interest" description="Disordered" evidence="1">
    <location>
        <begin position="74"/>
        <end position="105"/>
    </location>
</feature>
<feature type="compositionally biased region" description="Polar residues" evidence="1">
    <location>
        <begin position="74"/>
        <end position="90"/>
    </location>
</feature>
<reference evidence="3 4" key="1">
    <citation type="submission" date="2020-08" db="EMBL/GenBank/DDBJ databases">
        <title>Genomic Encyclopedia of Type Strains, Phase IV (KMG-IV): sequencing the most valuable type-strain genomes for metagenomic binning, comparative biology and taxonomic classification.</title>
        <authorList>
            <person name="Goeker M."/>
        </authorList>
    </citation>
    <scope>NUCLEOTIDE SEQUENCE [LARGE SCALE GENOMIC DNA]</scope>
    <source>
        <strain evidence="3 4">DSM 18233</strain>
    </source>
</reference>
<proteinExistence type="predicted"/>
<dbReference type="RefSeq" id="WP_184099039.1">
    <property type="nucleotide sequence ID" value="NZ_JACHHN010000002.1"/>
</dbReference>